<dbReference type="AlphaFoldDB" id="A0A2N0NZC1"/>
<evidence type="ECO:0000313" key="2">
    <source>
        <dbReference type="EMBL" id="PKB99932.1"/>
    </source>
</evidence>
<feature type="non-terminal residue" evidence="2">
    <location>
        <position position="1"/>
    </location>
</feature>
<feature type="region of interest" description="Disordered" evidence="1">
    <location>
        <begin position="38"/>
        <end position="57"/>
    </location>
</feature>
<reference evidence="2 3" key="1">
    <citation type="submission" date="2016-04" db="EMBL/GenBank/DDBJ databases">
        <title>Genome analyses suggest a sexual origin of heterokaryosis in a supposedly ancient asexual fungus.</title>
        <authorList>
            <person name="Ropars J."/>
            <person name="Sedzielewska K."/>
            <person name="Noel J."/>
            <person name="Charron P."/>
            <person name="Farinelli L."/>
            <person name="Marton T."/>
            <person name="Kruger M."/>
            <person name="Pelin A."/>
            <person name="Brachmann A."/>
            <person name="Corradi N."/>
        </authorList>
    </citation>
    <scope>NUCLEOTIDE SEQUENCE [LARGE SCALE GENOMIC DNA]</scope>
    <source>
        <strain evidence="2 3">A5</strain>
    </source>
</reference>
<accession>A0A2N0NZC1</accession>
<dbReference type="EMBL" id="LLXJ01002025">
    <property type="protein sequence ID" value="PKB99932.1"/>
    <property type="molecule type" value="Genomic_DNA"/>
</dbReference>
<comment type="caution">
    <text evidence="2">The sequence shown here is derived from an EMBL/GenBank/DDBJ whole genome shotgun (WGS) entry which is preliminary data.</text>
</comment>
<name>A0A2N0NZC1_9GLOM</name>
<sequence>MDIIIIQEKDRRWQHREETMATNREHQEIMAKKLAEWDDDIEADRGQEEYHKDSTHG</sequence>
<dbReference type="Proteomes" id="UP000232722">
    <property type="component" value="Unassembled WGS sequence"/>
</dbReference>
<organism evidence="2 3">
    <name type="scientific">Rhizophagus irregularis</name>
    <dbReference type="NCBI Taxonomy" id="588596"/>
    <lineage>
        <taxon>Eukaryota</taxon>
        <taxon>Fungi</taxon>
        <taxon>Fungi incertae sedis</taxon>
        <taxon>Mucoromycota</taxon>
        <taxon>Glomeromycotina</taxon>
        <taxon>Glomeromycetes</taxon>
        <taxon>Glomerales</taxon>
        <taxon>Glomeraceae</taxon>
        <taxon>Rhizophagus</taxon>
    </lineage>
</organism>
<evidence type="ECO:0000313" key="3">
    <source>
        <dbReference type="Proteomes" id="UP000232722"/>
    </source>
</evidence>
<gene>
    <name evidence="2" type="ORF">RhiirA5_366038</name>
</gene>
<reference evidence="2 3" key="2">
    <citation type="submission" date="2017-09" db="EMBL/GenBank/DDBJ databases">
        <title>Extensive intraspecific genome diversity in a model arbuscular mycorrhizal fungus.</title>
        <authorList>
            <person name="Chen E.C."/>
            <person name="Morin E."/>
            <person name="Beaudet D."/>
            <person name="Noel J."/>
            <person name="Ndikumana S."/>
            <person name="Charron P."/>
            <person name="St-Onge C."/>
            <person name="Giorgi J."/>
            <person name="Grigoriev I.V."/>
            <person name="Roux C."/>
            <person name="Martin F.M."/>
            <person name="Corradi N."/>
        </authorList>
    </citation>
    <scope>NUCLEOTIDE SEQUENCE [LARGE SCALE GENOMIC DNA]</scope>
    <source>
        <strain evidence="2 3">A5</strain>
    </source>
</reference>
<evidence type="ECO:0000256" key="1">
    <source>
        <dbReference type="SAM" id="MobiDB-lite"/>
    </source>
</evidence>
<protein>
    <submittedName>
        <fullName evidence="2">Uncharacterized protein</fullName>
    </submittedName>
</protein>
<feature type="compositionally biased region" description="Basic and acidic residues" evidence="1">
    <location>
        <begin position="43"/>
        <end position="57"/>
    </location>
</feature>
<proteinExistence type="predicted"/>